<evidence type="ECO:0000313" key="1">
    <source>
        <dbReference type="EMBL" id="ADU43697.1"/>
    </source>
</evidence>
<name>E6VQ20_RHOPX</name>
<proteinExistence type="predicted"/>
<dbReference type="Proteomes" id="UP000001402">
    <property type="component" value="Chromosome"/>
</dbReference>
<reference evidence="1" key="1">
    <citation type="submission" date="2010-12" db="EMBL/GenBank/DDBJ databases">
        <title>Complete sequence of Rhodopseudomonas palustris DX-1.</title>
        <authorList>
            <consortium name="US DOE Joint Genome Institute"/>
            <person name="Lucas S."/>
            <person name="Copeland A."/>
            <person name="Lapidus A."/>
            <person name="Cheng J.-F."/>
            <person name="Goodwin L."/>
            <person name="Pitluck S."/>
            <person name="Misra M."/>
            <person name="Chertkov O."/>
            <person name="Detter J.C."/>
            <person name="Han C."/>
            <person name="Tapia R."/>
            <person name="Land M."/>
            <person name="Hauser L."/>
            <person name="Kyrpides N."/>
            <person name="Ivanova N."/>
            <person name="Ovchinnikova G."/>
            <person name="Logan B."/>
            <person name="Oda Y."/>
            <person name="Harwood C."/>
            <person name="Woyke T."/>
        </authorList>
    </citation>
    <scope>NUCLEOTIDE SEQUENCE [LARGE SCALE GENOMIC DNA]</scope>
    <source>
        <strain evidence="1">DX-1</strain>
    </source>
</reference>
<dbReference type="AlphaFoldDB" id="E6VQ20"/>
<sequence length="326" mass="37106">MDAPDHRLLKFDDEFVAANKQWIESYRLEIDRLRKDLLQFRSDTKPHGLFSSTLRTGDTTSAAVGSLRDMIVLDPTPDLMNELLIRFCWQELDPQLQAASKRITVDIAKSISESIERHFSSFDEDLLQLDYRQQLRAAVHDRLMRLGSWFRQPEDGFVSATTQQLGDLIIVEAKDSYPTDNPVIEWEGDAFNVAMDGLSVHRMYDCLSVTLHNALKHGERSGRVVIDVRWDSPSIQGVARFKAAVSSRFAKETDRREQLSRLKHSFASGDPEAAMVVEGYSGIRKLRYITRNPDGSSTANFFEGTDTLTVYFSLVVELATKHEEDQ</sequence>
<dbReference type="eggNOG" id="ENOG503047R">
    <property type="taxonomic scope" value="Bacteria"/>
</dbReference>
<protein>
    <submittedName>
        <fullName evidence="1">Uncharacterized protein</fullName>
    </submittedName>
</protein>
<dbReference type="STRING" id="652103.Rpdx1_2093"/>
<dbReference type="HOGENOM" id="CLU_852269_0_0_5"/>
<gene>
    <name evidence="1" type="ordered locus">Rpdx1_2093</name>
</gene>
<accession>E6VQ20</accession>
<evidence type="ECO:0000313" key="2">
    <source>
        <dbReference type="Proteomes" id="UP000001402"/>
    </source>
</evidence>
<organism evidence="1 2">
    <name type="scientific">Rhodopseudomonas palustris (strain DX-1)</name>
    <dbReference type="NCBI Taxonomy" id="652103"/>
    <lineage>
        <taxon>Bacteria</taxon>
        <taxon>Pseudomonadati</taxon>
        <taxon>Pseudomonadota</taxon>
        <taxon>Alphaproteobacteria</taxon>
        <taxon>Hyphomicrobiales</taxon>
        <taxon>Nitrobacteraceae</taxon>
        <taxon>Rhodopseudomonas</taxon>
    </lineage>
</organism>
<dbReference type="EMBL" id="CP002418">
    <property type="protein sequence ID" value="ADU43697.1"/>
    <property type="molecule type" value="Genomic_DNA"/>
</dbReference>
<dbReference type="KEGG" id="rpx:Rpdx1_2093"/>